<dbReference type="InterPro" id="IPR036291">
    <property type="entry name" value="NAD(P)-bd_dom_sf"/>
</dbReference>
<reference evidence="2" key="1">
    <citation type="submission" date="2023-03" db="EMBL/GenBank/DDBJ databases">
        <authorList>
            <person name="Steffen K."/>
            <person name="Cardenas P."/>
        </authorList>
    </citation>
    <scope>NUCLEOTIDE SEQUENCE</scope>
</reference>
<proteinExistence type="predicted"/>
<accession>A0AA35WPH4</accession>
<dbReference type="EMBL" id="CASHTH010002375">
    <property type="protein sequence ID" value="CAI8029033.1"/>
    <property type="molecule type" value="Genomic_DNA"/>
</dbReference>
<name>A0AA35WPH4_GEOBA</name>
<keyword evidence="3" id="KW-1185">Reference proteome</keyword>
<evidence type="ECO:0000313" key="3">
    <source>
        <dbReference type="Proteomes" id="UP001174909"/>
    </source>
</evidence>
<dbReference type="InterPro" id="IPR006115">
    <property type="entry name" value="6PGDH_NADP-bd"/>
</dbReference>
<evidence type="ECO:0000259" key="1">
    <source>
        <dbReference type="Pfam" id="PF03446"/>
    </source>
</evidence>
<dbReference type="Gene3D" id="3.40.50.720">
    <property type="entry name" value="NAD(P)-binding Rossmann-like Domain"/>
    <property type="match status" value="1"/>
</dbReference>
<dbReference type="GO" id="GO:0050661">
    <property type="term" value="F:NADP binding"/>
    <property type="evidence" value="ECO:0007669"/>
    <property type="project" value="InterPro"/>
</dbReference>
<dbReference type="AlphaFoldDB" id="A0AA35WPH4"/>
<comment type="caution">
    <text evidence="2">The sequence shown here is derived from an EMBL/GenBank/DDBJ whole genome shotgun (WGS) entry which is preliminary data.</text>
</comment>
<feature type="domain" description="6-phosphogluconate dehydrogenase NADP-binding" evidence="1">
    <location>
        <begin position="1"/>
        <end position="58"/>
    </location>
</feature>
<protein>
    <submittedName>
        <fullName evidence="2">Probable 3-hydroxyisobutyrate dehydrogenase, mitochondrial</fullName>
    </submittedName>
</protein>
<evidence type="ECO:0000313" key="2">
    <source>
        <dbReference type="EMBL" id="CAI8029033.1"/>
    </source>
</evidence>
<dbReference type="Pfam" id="PF03446">
    <property type="entry name" value="NAD_binding_2"/>
    <property type="match status" value="1"/>
</dbReference>
<sequence>MGGGMSANIQKAGYSMVVYDLREEAARPLLEGGARLANTPAEVAAASDITFTSLPVPTKWSRCPWALRGCWKAFARAASTSTCLPADPP</sequence>
<gene>
    <name evidence="2" type="ORF">GBAR_LOCUS16520</name>
</gene>
<dbReference type="SUPFAM" id="SSF51735">
    <property type="entry name" value="NAD(P)-binding Rossmann-fold domains"/>
    <property type="match status" value="1"/>
</dbReference>
<dbReference type="Proteomes" id="UP001174909">
    <property type="component" value="Unassembled WGS sequence"/>
</dbReference>
<organism evidence="2 3">
    <name type="scientific">Geodia barretti</name>
    <name type="common">Barrett's horny sponge</name>
    <dbReference type="NCBI Taxonomy" id="519541"/>
    <lineage>
        <taxon>Eukaryota</taxon>
        <taxon>Metazoa</taxon>
        <taxon>Porifera</taxon>
        <taxon>Demospongiae</taxon>
        <taxon>Heteroscleromorpha</taxon>
        <taxon>Tetractinellida</taxon>
        <taxon>Astrophorina</taxon>
        <taxon>Geodiidae</taxon>
        <taxon>Geodia</taxon>
    </lineage>
</organism>